<sequence>MAYTTFQEWYNEADMPTRAEDGKWYDAETGLPYQPVVKKVVRKSVSSDAKGFRAYAKQFGGVALTGSTKQKEWAEKIRYEILVKCDDEQATAICALALTQKSTFWINFRNESAEQIFNRVCEIRKAIKEVNKARRAYEATADERGFMNKDTAECAAYEAAIKRYYEVAGE</sequence>
<organism evidence="1 2">
    <name type="scientific">Pasteurella multocida</name>
    <dbReference type="NCBI Taxonomy" id="747"/>
    <lineage>
        <taxon>Bacteria</taxon>
        <taxon>Pseudomonadati</taxon>
        <taxon>Pseudomonadota</taxon>
        <taxon>Gammaproteobacteria</taxon>
        <taxon>Pasteurellales</taxon>
        <taxon>Pasteurellaceae</taxon>
        <taxon>Pasteurella</taxon>
    </lineage>
</organism>
<dbReference type="EMBL" id="PPVL01000003">
    <property type="protein sequence ID" value="NNI78760.1"/>
    <property type="molecule type" value="Genomic_DNA"/>
</dbReference>
<evidence type="ECO:0000313" key="1">
    <source>
        <dbReference type="EMBL" id="NNI78760.1"/>
    </source>
</evidence>
<comment type="caution">
    <text evidence="1">The sequence shown here is derived from an EMBL/GenBank/DDBJ whole genome shotgun (WGS) entry which is preliminary data.</text>
</comment>
<protein>
    <submittedName>
        <fullName evidence="1">Uncharacterized protein</fullName>
    </submittedName>
</protein>
<gene>
    <name evidence="1" type="ORF">C2800_04890</name>
</gene>
<accession>A0A849CQG2</accession>
<proteinExistence type="predicted"/>
<dbReference type="Proteomes" id="UP000540079">
    <property type="component" value="Unassembled WGS sequence"/>
</dbReference>
<dbReference type="RefSeq" id="WP_014390763.1">
    <property type="nucleotide sequence ID" value="NZ_CP031551.1"/>
</dbReference>
<evidence type="ECO:0000313" key="2">
    <source>
        <dbReference type="Proteomes" id="UP000540079"/>
    </source>
</evidence>
<reference evidence="1 2" key="1">
    <citation type="journal article" date="2018" name="Front. Microbiol.">
        <title>Genetic and Phylogenetic Characteristics of Pasteurella multocida Isolates From Different Host Species.</title>
        <authorList>
            <person name="Peng Z."/>
            <person name="Liang W."/>
            <person name="Wang F."/>
            <person name="Xu Z."/>
            <person name="Xie Z."/>
            <person name="Lian Z."/>
            <person name="Hua L."/>
            <person name="Zhou R."/>
            <person name="Chen H."/>
            <person name="Wu B."/>
        </authorList>
    </citation>
    <scope>NUCLEOTIDE SEQUENCE [LARGE SCALE GENOMIC DNA]</scope>
    <source>
        <strain evidence="1 2">HNA06</strain>
    </source>
</reference>
<dbReference type="AlphaFoldDB" id="A0A849CQG2"/>
<name>A0A849CQG2_PASMD</name>